<dbReference type="PROSITE" id="PS51318">
    <property type="entry name" value="TAT"/>
    <property type="match status" value="1"/>
</dbReference>
<dbReference type="SUPFAM" id="SSF53850">
    <property type="entry name" value="Periplasmic binding protein-like II"/>
    <property type="match status" value="1"/>
</dbReference>
<dbReference type="Proteomes" id="UP000590225">
    <property type="component" value="Unassembled WGS sequence"/>
</dbReference>
<accession>A0AAW3TA78</accession>
<protein>
    <submittedName>
        <fullName evidence="1">Multiple sugar transport system substrate-binding protein</fullName>
    </submittedName>
</protein>
<dbReference type="Pfam" id="PF13416">
    <property type="entry name" value="SBP_bac_8"/>
    <property type="match status" value="1"/>
</dbReference>
<comment type="caution">
    <text evidence="1">The sequence shown here is derived from an EMBL/GenBank/DDBJ whole genome shotgun (WGS) entry which is preliminary data.</text>
</comment>
<dbReference type="InterPro" id="IPR050490">
    <property type="entry name" value="Bact_solute-bd_prot1"/>
</dbReference>
<name>A0AAW3TA78_9MICO</name>
<keyword evidence="1" id="KW-0762">Sugar transport</keyword>
<evidence type="ECO:0000313" key="2">
    <source>
        <dbReference type="Proteomes" id="UP000590225"/>
    </source>
</evidence>
<organism evidence="1 2">
    <name type="scientific">Curtobacterium pusillum</name>
    <dbReference type="NCBI Taxonomy" id="69373"/>
    <lineage>
        <taxon>Bacteria</taxon>
        <taxon>Bacillati</taxon>
        <taxon>Actinomycetota</taxon>
        <taxon>Actinomycetes</taxon>
        <taxon>Micrococcales</taxon>
        <taxon>Microbacteriaceae</taxon>
        <taxon>Curtobacterium</taxon>
    </lineage>
</organism>
<dbReference type="Gene3D" id="3.40.190.10">
    <property type="entry name" value="Periplasmic binding protein-like II"/>
    <property type="match status" value="2"/>
</dbReference>
<dbReference type="EMBL" id="JACGXP010000006">
    <property type="protein sequence ID" value="MBA8992038.1"/>
    <property type="molecule type" value="Genomic_DNA"/>
</dbReference>
<dbReference type="RefSeq" id="WP_220479961.1">
    <property type="nucleotide sequence ID" value="NZ_JACGXP010000006.1"/>
</dbReference>
<dbReference type="PANTHER" id="PTHR43649">
    <property type="entry name" value="ARABINOSE-BINDING PROTEIN-RELATED"/>
    <property type="match status" value="1"/>
</dbReference>
<keyword evidence="1" id="KW-0813">Transport</keyword>
<reference evidence="1 2" key="1">
    <citation type="submission" date="2020-07" db="EMBL/GenBank/DDBJ databases">
        <title>Above-ground endophytic microbial communities from plants in different locations in the United States.</title>
        <authorList>
            <person name="Frank C."/>
        </authorList>
    </citation>
    <scope>NUCLEOTIDE SEQUENCE [LARGE SCALE GENOMIC DNA]</scope>
    <source>
        <strain evidence="1 2">WPL5_2</strain>
    </source>
</reference>
<dbReference type="InterPro" id="IPR006059">
    <property type="entry name" value="SBP"/>
</dbReference>
<sequence>MERRTFLASAGLAGLGLALTGCSSVVGGARASTSHALQFFNDAASWGPGYTKAGAQLAKKTGWSIDPQTIPNASAYEQVIRSLLQTKNPPDLVKWGSGYRTQDLARTGGLADLSSAWKSSVDRGWLDDSMRSAFTYQGAVYGLPLIQGYYVMFYNVAVFKQLGLSAPTTWAEFISVCDALKQAGITPIGTTQVNIWPVANWFSMLSAAYDPDWFRRLCANEASFVDEEAHGLMQLWQEMIRKGYHTSADSVGDNFPGMLQSKKIGMWPTPVSWSSQSLQALKMKSGDDYDAFVLPSVQGKTQAVITEIAGLVVPAKSRNVKDVTTVMASWLDPAVQQPWSDFLSGSSANPTVPWTDKISQRLKTQIVQERVTVVNRYWEGSPPSLVVGVTQDLGGFMANASNPKSVLESLQQKAKSEWSYWKEATK</sequence>
<dbReference type="PANTHER" id="PTHR43649:SF14">
    <property type="entry name" value="BLR3389 PROTEIN"/>
    <property type="match status" value="1"/>
</dbReference>
<proteinExistence type="predicted"/>
<dbReference type="InterPro" id="IPR006311">
    <property type="entry name" value="TAT_signal"/>
</dbReference>
<evidence type="ECO:0000313" key="1">
    <source>
        <dbReference type="EMBL" id="MBA8992038.1"/>
    </source>
</evidence>
<gene>
    <name evidence="1" type="ORF">FHW23_003325</name>
</gene>
<dbReference type="PROSITE" id="PS51257">
    <property type="entry name" value="PROKAR_LIPOPROTEIN"/>
    <property type="match status" value="1"/>
</dbReference>
<dbReference type="AlphaFoldDB" id="A0AAW3TA78"/>